<comment type="caution">
    <text evidence="2">The sequence shown here is derived from an EMBL/GenBank/DDBJ whole genome shotgun (WGS) entry which is preliminary data.</text>
</comment>
<feature type="chain" id="PRO_5046243022" description="Secreted protein" evidence="1">
    <location>
        <begin position="28"/>
        <end position="94"/>
    </location>
</feature>
<accession>A0ABW2G9C7</accession>
<name>A0ABW2G9C7_9ACTN</name>
<sequence length="94" mass="10183">MNTRVIRRVAVGLLSAAVFAGSSPAFAAEWSQTWHDSGGWTEATKTIVNSRDLAADGNPGTVESGQYSYIFRAQTCEERDLAPDYCSGFESTDE</sequence>
<proteinExistence type="predicted"/>
<evidence type="ECO:0000313" key="2">
    <source>
        <dbReference type="EMBL" id="MFC7217359.1"/>
    </source>
</evidence>
<protein>
    <recommendedName>
        <fullName evidence="4">Secreted protein</fullName>
    </recommendedName>
</protein>
<keyword evidence="1" id="KW-0732">Signal</keyword>
<dbReference type="RefSeq" id="WP_386411988.1">
    <property type="nucleotide sequence ID" value="NZ_JBHSZO010000004.1"/>
</dbReference>
<feature type="signal peptide" evidence="1">
    <location>
        <begin position="1"/>
        <end position="27"/>
    </location>
</feature>
<dbReference type="Proteomes" id="UP001596413">
    <property type="component" value="Unassembled WGS sequence"/>
</dbReference>
<reference evidence="3" key="1">
    <citation type="journal article" date="2019" name="Int. J. Syst. Evol. Microbiol.">
        <title>The Global Catalogue of Microorganisms (GCM) 10K type strain sequencing project: providing services to taxonomists for standard genome sequencing and annotation.</title>
        <authorList>
            <consortium name="The Broad Institute Genomics Platform"/>
            <consortium name="The Broad Institute Genome Sequencing Center for Infectious Disease"/>
            <person name="Wu L."/>
            <person name="Ma J."/>
        </authorList>
    </citation>
    <scope>NUCLEOTIDE SEQUENCE [LARGE SCALE GENOMIC DNA]</scope>
    <source>
        <strain evidence="3">CGMCC 1.13681</strain>
    </source>
</reference>
<gene>
    <name evidence="2" type="ORF">ACFQLX_04110</name>
</gene>
<evidence type="ECO:0000256" key="1">
    <source>
        <dbReference type="SAM" id="SignalP"/>
    </source>
</evidence>
<organism evidence="2 3">
    <name type="scientific">Streptomyces polyrhachis</name>
    <dbReference type="NCBI Taxonomy" id="1282885"/>
    <lineage>
        <taxon>Bacteria</taxon>
        <taxon>Bacillati</taxon>
        <taxon>Actinomycetota</taxon>
        <taxon>Actinomycetes</taxon>
        <taxon>Kitasatosporales</taxon>
        <taxon>Streptomycetaceae</taxon>
        <taxon>Streptomyces</taxon>
    </lineage>
</organism>
<evidence type="ECO:0008006" key="4">
    <source>
        <dbReference type="Google" id="ProtNLM"/>
    </source>
</evidence>
<evidence type="ECO:0000313" key="3">
    <source>
        <dbReference type="Proteomes" id="UP001596413"/>
    </source>
</evidence>
<dbReference type="EMBL" id="JBHSZO010000004">
    <property type="protein sequence ID" value="MFC7217359.1"/>
    <property type="molecule type" value="Genomic_DNA"/>
</dbReference>
<keyword evidence="3" id="KW-1185">Reference proteome</keyword>